<evidence type="ECO:0000256" key="1">
    <source>
        <dbReference type="ARBA" id="ARBA00022598"/>
    </source>
</evidence>
<dbReference type="GO" id="GO:0006260">
    <property type="term" value="P:DNA replication"/>
    <property type="evidence" value="ECO:0007669"/>
    <property type="project" value="UniProtKB-KW"/>
</dbReference>
<feature type="chain" id="PRO_5003117893" description="DNA ligase B" evidence="8">
    <location>
        <begin position="18"/>
        <end position="563"/>
    </location>
</feature>
<sequence>MNKLWLVLALFAGIAQAACPAWTPARAEQEMNALENQLSAWDDAYYRAGEQKVPDDRYDALALKYQSWQHCFAPGSDLRQPALARNGKVLHPVAHVGVKKVADQQALSRWMAGKDALWVQPKVDGVAVTLHYKRGKLAQVISRGNGLQGEDWTEKARFIPDIPQQIALGSDSLVLQGELYLKMTDHQQTLLGGLNARATVAGAMRRNAPSDTLNRLGIFIWAWPDGPATLRERIERLSEAGFPMMGEWSKPVRSAEEVAGWRERWFAQPLPFVTDGVVVHSQPVKGAYWQPGENAWSVAWKYPPATVTTEVRSVDFPIGRTGKISTVLNLVPVKLDDKQVSRVNVGSFNRWREADIVAGDQVAVSLAGQGIPRLDEVVWRVADRTLPELPDATLFHPLSCFSLTPVCRQQLLARLVWLSGRAALTLSGASESTWQRIMQSGQLTHLFSWLTLTAEQLSQIAGITPARANQLYHQFNQTHQQPFKRWVRALGVPVPNKALDALDDDNWQSLLSRKVADWQRLPEIGERRAGQIVTFLQHPDVQALIAFLSTHLQQSISVQHEGN</sequence>
<comment type="similarity">
    <text evidence="7">Belongs to the NAD-dependent DNA ligase family. LigB subfamily.</text>
</comment>
<keyword evidence="2 7" id="KW-0235">DNA replication</keyword>
<evidence type="ECO:0000256" key="6">
    <source>
        <dbReference type="ARBA" id="ARBA00034005"/>
    </source>
</evidence>
<feature type="signal peptide" evidence="8">
    <location>
        <begin position="1"/>
        <end position="17"/>
    </location>
</feature>
<dbReference type="eggNOG" id="COG0272">
    <property type="taxonomic scope" value="Bacteria"/>
</dbReference>
<evidence type="ECO:0000256" key="8">
    <source>
        <dbReference type="SAM" id="SignalP"/>
    </source>
</evidence>
<dbReference type="InterPro" id="IPR012340">
    <property type="entry name" value="NA-bd_OB-fold"/>
</dbReference>
<evidence type="ECO:0000256" key="4">
    <source>
        <dbReference type="ARBA" id="ARBA00023027"/>
    </source>
</evidence>
<keyword evidence="1 7" id="KW-0436">Ligase</keyword>
<dbReference type="RefSeq" id="WP_013200086.1">
    <property type="nucleotide sequence ID" value="NC_014306.1"/>
</dbReference>
<comment type="function">
    <text evidence="7">Catalyzes the formation of phosphodiester linkages between 5'-phosphoryl and 3'-hydroxyl groups in double-stranded DNA using NAD as a coenzyme and as the energy source for the reaction.</text>
</comment>
<dbReference type="GO" id="GO:0003911">
    <property type="term" value="F:DNA ligase (NAD+) activity"/>
    <property type="evidence" value="ECO:0007669"/>
    <property type="project" value="UniProtKB-UniRule"/>
</dbReference>
<dbReference type="InterPro" id="IPR013840">
    <property type="entry name" value="DNAligase_N"/>
</dbReference>
<dbReference type="PROSITE" id="PS01055">
    <property type="entry name" value="DNA_LIGASE_N1"/>
    <property type="match status" value="1"/>
</dbReference>
<dbReference type="InterPro" id="IPR004150">
    <property type="entry name" value="NAD_DNA_ligase_OB"/>
</dbReference>
<organism evidence="11">
    <name type="scientific">Erwinia billingiae (strain Eb661)</name>
    <dbReference type="NCBI Taxonomy" id="634500"/>
    <lineage>
        <taxon>Bacteria</taxon>
        <taxon>Pseudomonadati</taxon>
        <taxon>Pseudomonadota</taxon>
        <taxon>Gammaproteobacteria</taxon>
        <taxon>Enterobacterales</taxon>
        <taxon>Erwiniaceae</taxon>
        <taxon>Erwinia</taxon>
    </lineage>
</organism>
<accession>D8MKC2</accession>
<keyword evidence="3 7" id="KW-0227">DNA damage</keyword>
<dbReference type="SUPFAM" id="SSF56091">
    <property type="entry name" value="DNA ligase/mRNA capping enzyme, catalytic domain"/>
    <property type="match status" value="1"/>
</dbReference>
<dbReference type="Proteomes" id="UP000008793">
    <property type="component" value="Chromosome"/>
</dbReference>
<evidence type="ECO:0000256" key="5">
    <source>
        <dbReference type="ARBA" id="ARBA00023204"/>
    </source>
</evidence>
<dbReference type="AlphaFoldDB" id="D8MKC2"/>
<proteinExistence type="inferred from homology"/>
<gene>
    <name evidence="7" type="primary">ligB</name>
    <name evidence="10" type="ordered locus">EbC_00470</name>
</gene>
<keyword evidence="11" id="KW-1185">Reference proteome</keyword>
<dbReference type="EC" id="6.5.1.2" evidence="7"/>
<dbReference type="GO" id="GO:0006281">
    <property type="term" value="P:DNA repair"/>
    <property type="evidence" value="ECO:0007669"/>
    <property type="project" value="UniProtKB-KW"/>
</dbReference>
<dbReference type="SMART" id="SM00532">
    <property type="entry name" value="LIGANc"/>
    <property type="match status" value="1"/>
</dbReference>
<dbReference type="InterPro" id="IPR013839">
    <property type="entry name" value="DNAligase_adenylation"/>
</dbReference>
<dbReference type="PANTHER" id="PTHR47810">
    <property type="entry name" value="DNA LIGASE"/>
    <property type="match status" value="1"/>
</dbReference>
<dbReference type="Gene3D" id="3.30.470.30">
    <property type="entry name" value="DNA ligase/mRNA capping enzyme"/>
    <property type="match status" value="1"/>
</dbReference>
<comment type="catalytic activity">
    <reaction evidence="6 7">
        <text>NAD(+) + (deoxyribonucleotide)n-3'-hydroxyl + 5'-phospho-(deoxyribonucleotide)m = (deoxyribonucleotide)n+m + AMP + beta-nicotinamide D-nucleotide.</text>
        <dbReference type="EC" id="6.5.1.2"/>
    </reaction>
</comment>
<protein>
    <recommendedName>
        <fullName evidence="7">DNA ligase B</fullName>
        <ecNumber evidence="7">6.5.1.2</ecNumber>
    </recommendedName>
    <alternativeName>
        <fullName evidence="7">Polydeoxyribonucleotide synthase [NAD(+)] B</fullName>
    </alternativeName>
</protein>
<dbReference type="PROSITE" id="PS01056">
    <property type="entry name" value="DNA_LIGASE_N2"/>
    <property type="match status" value="1"/>
</dbReference>
<feature type="active site" description="N6-AMP-lysine intermediate" evidence="7">
    <location>
        <position position="122"/>
    </location>
</feature>
<dbReference type="InterPro" id="IPR010994">
    <property type="entry name" value="RuvA_2-like"/>
</dbReference>
<feature type="domain" description="NAD-dependent DNA ligase N-terminal" evidence="9">
    <location>
        <begin position="26"/>
        <end position="423"/>
    </location>
</feature>
<reference evidence="10 11" key="1">
    <citation type="journal article" date="2010" name="BMC Genomics">
        <title>Genome comparison of the epiphytic bacteria Erwinia billingiae and E. tasmaniensis with the pear pathogen E. pyrifoliae.</title>
        <authorList>
            <person name="Kube M."/>
            <person name="Migdoll A.M."/>
            <person name="Gehring I."/>
            <person name="Heitmann K."/>
            <person name="Mayer Y."/>
            <person name="Kuhl H."/>
            <person name="Knaust F."/>
            <person name="Geider K."/>
            <person name="Reinhardt R."/>
        </authorList>
    </citation>
    <scope>NUCLEOTIDE SEQUENCE [LARGE SCALE GENOMIC DNA]</scope>
    <source>
        <strain evidence="10 11">Eb661</strain>
    </source>
</reference>
<dbReference type="STRING" id="634500.EbC_00470"/>
<keyword evidence="8" id="KW-0732">Signal</keyword>
<dbReference type="KEGG" id="ebi:EbC_00470"/>
<name>D8MKC2_ERWBE</name>
<dbReference type="Pfam" id="PF01653">
    <property type="entry name" value="DNA_ligase_aden"/>
    <property type="match status" value="1"/>
</dbReference>
<keyword evidence="4 7" id="KW-0520">NAD</keyword>
<dbReference type="InterPro" id="IPR018239">
    <property type="entry name" value="DNA_ligase_AS"/>
</dbReference>
<dbReference type="InterPro" id="IPR050326">
    <property type="entry name" value="NAD_dep_DNA_ligaseB"/>
</dbReference>
<evidence type="ECO:0000313" key="10">
    <source>
        <dbReference type="EMBL" id="CAX57578.1"/>
    </source>
</evidence>
<dbReference type="NCBIfam" id="NF005987">
    <property type="entry name" value="PRK08097.1"/>
    <property type="match status" value="1"/>
</dbReference>
<dbReference type="EMBL" id="FP236843">
    <property type="protein sequence ID" value="CAX57578.1"/>
    <property type="molecule type" value="Genomic_DNA"/>
</dbReference>
<dbReference type="SUPFAM" id="SSF50249">
    <property type="entry name" value="Nucleic acid-binding proteins"/>
    <property type="match status" value="1"/>
</dbReference>
<dbReference type="Gene3D" id="1.10.287.610">
    <property type="entry name" value="Helix hairpin bin"/>
    <property type="match status" value="1"/>
</dbReference>
<evidence type="ECO:0000256" key="3">
    <source>
        <dbReference type="ARBA" id="ARBA00022763"/>
    </source>
</evidence>
<evidence type="ECO:0000259" key="9">
    <source>
        <dbReference type="SMART" id="SM00532"/>
    </source>
</evidence>
<evidence type="ECO:0000256" key="7">
    <source>
        <dbReference type="HAMAP-Rule" id="MF_01587"/>
    </source>
</evidence>
<dbReference type="HOGENOM" id="CLU_489786_0_0_6"/>
<dbReference type="GeneID" id="90510012"/>
<keyword evidence="5 7" id="KW-0234">DNA repair</keyword>
<dbReference type="Gene3D" id="2.40.50.140">
    <property type="entry name" value="Nucleic acid-binding proteins"/>
    <property type="match status" value="1"/>
</dbReference>
<dbReference type="HAMAP" id="MF_01587">
    <property type="entry name" value="DNA_ligase_B"/>
    <property type="match status" value="1"/>
</dbReference>
<dbReference type="InterPro" id="IPR033136">
    <property type="entry name" value="DNA_ligase_CS"/>
</dbReference>
<evidence type="ECO:0000313" key="11">
    <source>
        <dbReference type="Proteomes" id="UP000008793"/>
    </source>
</evidence>
<evidence type="ECO:0000256" key="2">
    <source>
        <dbReference type="ARBA" id="ARBA00022705"/>
    </source>
</evidence>
<dbReference type="PANTHER" id="PTHR47810:SF1">
    <property type="entry name" value="DNA LIGASE B"/>
    <property type="match status" value="1"/>
</dbReference>
<dbReference type="InterPro" id="IPR020923">
    <property type="entry name" value="DNA_ligase_B"/>
</dbReference>
<dbReference type="Pfam" id="PF03120">
    <property type="entry name" value="OB_DNA_ligase"/>
    <property type="match status" value="1"/>
</dbReference>
<dbReference type="SUPFAM" id="SSF47781">
    <property type="entry name" value="RuvA domain 2-like"/>
    <property type="match status" value="1"/>
</dbReference>